<reference evidence="2" key="2">
    <citation type="submission" date="2023-05" db="EMBL/GenBank/DDBJ databases">
        <authorList>
            <consortium name="Lawrence Berkeley National Laboratory"/>
            <person name="Steindorff A."/>
            <person name="Hensen N."/>
            <person name="Bonometti L."/>
            <person name="Westerberg I."/>
            <person name="Brannstrom I.O."/>
            <person name="Guillou S."/>
            <person name="Cros-Aarteil S."/>
            <person name="Calhoun S."/>
            <person name="Haridas S."/>
            <person name="Kuo A."/>
            <person name="Mondo S."/>
            <person name="Pangilinan J."/>
            <person name="Riley R."/>
            <person name="Labutti K."/>
            <person name="Andreopoulos B."/>
            <person name="Lipzen A."/>
            <person name="Chen C."/>
            <person name="Yanf M."/>
            <person name="Daum C."/>
            <person name="Ng V."/>
            <person name="Clum A."/>
            <person name="Ohm R."/>
            <person name="Martin F."/>
            <person name="Silar P."/>
            <person name="Natvig D."/>
            <person name="Lalanne C."/>
            <person name="Gautier V."/>
            <person name="Ament-Velasquez S.L."/>
            <person name="Kruys A."/>
            <person name="Hutchinson M.I."/>
            <person name="Powell A.J."/>
            <person name="Barry K."/>
            <person name="Miller A.N."/>
            <person name="Grigoriev I.V."/>
            <person name="Debuchy R."/>
            <person name="Gladieux P."/>
            <person name="Thoren M.H."/>
            <person name="Johannesson H."/>
        </authorList>
    </citation>
    <scope>NUCLEOTIDE SEQUENCE</scope>
    <source>
        <strain evidence="2">CBS 141.50</strain>
    </source>
</reference>
<keyword evidence="3" id="KW-1185">Reference proteome</keyword>
<dbReference type="EMBL" id="MU853570">
    <property type="protein sequence ID" value="KAK4145193.1"/>
    <property type="molecule type" value="Genomic_DNA"/>
</dbReference>
<evidence type="ECO:0000313" key="3">
    <source>
        <dbReference type="Proteomes" id="UP001302676"/>
    </source>
</evidence>
<dbReference type="Proteomes" id="UP001302676">
    <property type="component" value="Unassembled WGS sequence"/>
</dbReference>
<dbReference type="RefSeq" id="XP_062638564.1">
    <property type="nucleotide sequence ID" value="XM_062776723.1"/>
</dbReference>
<evidence type="ECO:0000313" key="2">
    <source>
        <dbReference type="EMBL" id="KAK4145193.1"/>
    </source>
</evidence>
<comment type="caution">
    <text evidence="2">The sequence shown here is derived from an EMBL/GenBank/DDBJ whole genome shotgun (WGS) entry which is preliminary data.</text>
</comment>
<dbReference type="Pfam" id="PF12417">
    <property type="entry name" value="DUF3669"/>
    <property type="match status" value="1"/>
</dbReference>
<reference evidence="2" key="1">
    <citation type="journal article" date="2023" name="Mol. Phylogenet. Evol.">
        <title>Genome-scale phylogeny and comparative genomics of the fungal order Sordariales.</title>
        <authorList>
            <person name="Hensen N."/>
            <person name="Bonometti L."/>
            <person name="Westerberg I."/>
            <person name="Brannstrom I.O."/>
            <person name="Guillou S."/>
            <person name="Cros-Aarteil S."/>
            <person name="Calhoun S."/>
            <person name="Haridas S."/>
            <person name="Kuo A."/>
            <person name="Mondo S."/>
            <person name="Pangilinan J."/>
            <person name="Riley R."/>
            <person name="LaButti K."/>
            <person name="Andreopoulos B."/>
            <person name="Lipzen A."/>
            <person name="Chen C."/>
            <person name="Yan M."/>
            <person name="Daum C."/>
            <person name="Ng V."/>
            <person name="Clum A."/>
            <person name="Steindorff A."/>
            <person name="Ohm R.A."/>
            <person name="Martin F."/>
            <person name="Silar P."/>
            <person name="Natvig D.O."/>
            <person name="Lalanne C."/>
            <person name="Gautier V."/>
            <person name="Ament-Velasquez S.L."/>
            <person name="Kruys A."/>
            <person name="Hutchinson M.I."/>
            <person name="Powell A.J."/>
            <person name="Barry K."/>
            <person name="Miller A.N."/>
            <person name="Grigoriev I.V."/>
            <person name="Debuchy R."/>
            <person name="Gladieux P."/>
            <person name="Hiltunen Thoren M."/>
            <person name="Johannesson H."/>
        </authorList>
    </citation>
    <scope>NUCLEOTIDE SEQUENCE</scope>
    <source>
        <strain evidence="2">CBS 141.50</strain>
    </source>
</reference>
<dbReference type="AlphaFoldDB" id="A0AAN6ZP79"/>
<dbReference type="PANTHER" id="PTHR40780:SF3">
    <property type="entry name" value="DUF3669 DOMAIN-CONTAINING PROTEIN"/>
    <property type="match status" value="1"/>
</dbReference>
<name>A0AAN6ZP79_9PEZI</name>
<sequence length="261" mass="29846">FPRLPAESSACQALVSERIPIMPYKVRRLLVEQFWDGPINKRDTILNDRRNDHCLIRPYLGRRRTTAQPGEPETALATGEPRRRTLRNYPLHVDQLDALGLPAQEYASAMADALAFLLWDVQIDACDVEFVPAQPRALEKAKPFHPKIVTVLKLVTFPPEVLGPHVLWILDFDCCRPLPMSIEGIERAAECFWRNDPFYPNPGAKFERDMAIWEVFRDRFLSTSARILTLRDETTQKLPGQFISRVVETVGMYSKGTTRGT</sequence>
<gene>
    <name evidence="2" type="ORF">C8A04DRAFT_10805</name>
</gene>
<feature type="domain" description="DUF3669" evidence="1">
    <location>
        <begin position="167"/>
        <end position="229"/>
    </location>
</feature>
<dbReference type="InterPro" id="IPR022137">
    <property type="entry name" value="Znf_prot_DUF3669"/>
</dbReference>
<proteinExistence type="predicted"/>
<protein>
    <submittedName>
        <fullName evidence="2">Zinc finger protein-domain-containing protein</fullName>
    </submittedName>
</protein>
<accession>A0AAN6ZP79</accession>
<dbReference type="GeneID" id="87813336"/>
<evidence type="ECO:0000259" key="1">
    <source>
        <dbReference type="Pfam" id="PF12417"/>
    </source>
</evidence>
<organism evidence="2 3">
    <name type="scientific">Dichotomopilus funicola</name>
    <dbReference type="NCBI Taxonomy" id="1934379"/>
    <lineage>
        <taxon>Eukaryota</taxon>
        <taxon>Fungi</taxon>
        <taxon>Dikarya</taxon>
        <taxon>Ascomycota</taxon>
        <taxon>Pezizomycotina</taxon>
        <taxon>Sordariomycetes</taxon>
        <taxon>Sordariomycetidae</taxon>
        <taxon>Sordariales</taxon>
        <taxon>Chaetomiaceae</taxon>
        <taxon>Dichotomopilus</taxon>
    </lineage>
</organism>
<dbReference type="PANTHER" id="PTHR40780">
    <property type="entry name" value="DUF3669 DOMAIN-CONTAINING PROTEIN"/>
    <property type="match status" value="1"/>
</dbReference>
<feature type="non-terminal residue" evidence="2">
    <location>
        <position position="1"/>
    </location>
</feature>